<dbReference type="Proteomes" id="UP001143372">
    <property type="component" value="Unassembled WGS sequence"/>
</dbReference>
<reference evidence="3" key="2">
    <citation type="submission" date="2023-01" db="EMBL/GenBank/DDBJ databases">
        <authorList>
            <person name="Sun Q."/>
            <person name="Evtushenko L."/>
        </authorList>
    </citation>
    <scope>NUCLEOTIDE SEQUENCE</scope>
    <source>
        <strain evidence="3">VKM B-2347</strain>
    </source>
</reference>
<keyword evidence="4" id="KW-1185">Reference proteome</keyword>
<gene>
    <name evidence="3" type="ORF">GCM10008179_05000</name>
</gene>
<comment type="caution">
    <text evidence="3">The sequence shown here is derived from an EMBL/GenBank/DDBJ whole genome shotgun (WGS) entry which is preliminary data.</text>
</comment>
<evidence type="ECO:0000313" key="3">
    <source>
        <dbReference type="EMBL" id="GLK66862.1"/>
    </source>
</evidence>
<dbReference type="RefSeq" id="WP_309298795.1">
    <property type="nucleotide sequence ID" value="NZ_BSFI01000002.1"/>
</dbReference>
<name>A0A9W6IY56_9HYPH</name>
<reference evidence="3" key="1">
    <citation type="journal article" date="2014" name="Int. J. Syst. Evol. Microbiol.">
        <title>Complete genome sequence of Corynebacterium casei LMG S-19264T (=DSM 44701T), isolated from a smear-ripened cheese.</title>
        <authorList>
            <consortium name="US DOE Joint Genome Institute (JGI-PGF)"/>
            <person name="Walter F."/>
            <person name="Albersmeier A."/>
            <person name="Kalinowski J."/>
            <person name="Ruckert C."/>
        </authorList>
    </citation>
    <scope>NUCLEOTIDE SEQUENCE</scope>
    <source>
        <strain evidence="3">VKM B-2347</strain>
    </source>
</reference>
<evidence type="ECO:0000313" key="4">
    <source>
        <dbReference type="Proteomes" id="UP001143372"/>
    </source>
</evidence>
<dbReference type="PANTHER" id="PTHR33279">
    <property type="entry name" value="SULFUR CARRIER PROTEIN YEDF-RELATED"/>
    <property type="match status" value="1"/>
</dbReference>
<evidence type="ECO:0000259" key="2">
    <source>
        <dbReference type="Pfam" id="PF01206"/>
    </source>
</evidence>
<dbReference type="CDD" id="cd00291">
    <property type="entry name" value="SirA_YedF_YeeD"/>
    <property type="match status" value="1"/>
</dbReference>
<dbReference type="Gene3D" id="3.30.110.40">
    <property type="entry name" value="TusA-like domain"/>
    <property type="match status" value="1"/>
</dbReference>
<dbReference type="Pfam" id="PF01206">
    <property type="entry name" value="TusA"/>
    <property type="match status" value="1"/>
</dbReference>
<dbReference type="PANTHER" id="PTHR33279:SF6">
    <property type="entry name" value="SULFUR CARRIER PROTEIN YEDF-RELATED"/>
    <property type="match status" value="1"/>
</dbReference>
<dbReference type="SUPFAM" id="SSF64307">
    <property type="entry name" value="SirA-like"/>
    <property type="match status" value="1"/>
</dbReference>
<proteinExistence type="inferred from homology"/>
<dbReference type="EMBL" id="BSFI01000002">
    <property type="protein sequence ID" value="GLK66862.1"/>
    <property type="molecule type" value="Genomic_DNA"/>
</dbReference>
<accession>A0A9W6IY56</accession>
<evidence type="ECO:0000256" key="1">
    <source>
        <dbReference type="ARBA" id="ARBA00008984"/>
    </source>
</evidence>
<dbReference type="AlphaFoldDB" id="A0A9W6IY56"/>
<dbReference type="InterPro" id="IPR001455">
    <property type="entry name" value="TusA-like"/>
</dbReference>
<organism evidence="3 4">
    <name type="scientific">Hansschlegelia plantiphila</name>
    <dbReference type="NCBI Taxonomy" id="374655"/>
    <lineage>
        <taxon>Bacteria</taxon>
        <taxon>Pseudomonadati</taxon>
        <taxon>Pseudomonadota</taxon>
        <taxon>Alphaproteobacteria</taxon>
        <taxon>Hyphomicrobiales</taxon>
        <taxon>Methylopilaceae</taxon>
        <taxon>Hansschlegelia</taxon>
    </lineage>
</organism>
<feature type="domain" description="UPF0033" evidence="2">
    <location>
        <begin position="35"/>
        <end position="101"/>
    </location>
</feature>
<protein>
    <recommendedName>
        <fullName evidence="2">UPF0033 domain-containing protein</fullName>
    </recommendedName>
</protein>
<comment type="similarity">
    <text evidence="1">Belongs to the sulfur carrier protein TusA family.</text>
</comment>
<dbReference type="InterPro" id="IPR036868">
    <property type="entry name" value="TusA-like_sf"/>
</dbReference>
<sequence length="105" mass="11196">MKAVSVRLITNDPPNVGAVPGARFAMDGPEQPRLLDLRGLRCPLPALKTKRALRFAGPSRRLLVLSDDPLALVDIPNAVREAGDAVLSAGREGDAATFLVMKRSP</sequence>